<dbReference type="PANTHER" id="PTHR21085">
    <property type="entry name" value="CHORISMATE SYNTHASE"/>
    <property type="match status" value="1"/>
</dbReference>
<dbReference type="PROSITE" id="PS00787">
    <property type="entry name" value="CHORISMATE_SYNTHASE_1"/>
    <property type="match status" value="1"/>
</dbReference>
<comment type="cofactor">
    <cofactor evidence="11 12">
        <name>FMNH2</name>
        <dbReference type="ChEBI" id="CHEBI:57618"/>
    </cofactor>
    <text evidence="11 12">Reduced FMN (FMNH(2)).</text>
</comment>
<keyword evidence="9 11" id="KW-0057">Aromatic amino acid biosynthesis</keyword>
<dbReference type="Pfam" id="PF01264">
    <property type="entry name" value="Chorismate_synt"/>
    <property type="match status" value="1"/>
</dbReference>
<name>A0ABS2MRI5_9FIRM</name>
<feature type="binding site" evidence="11">
    <location>
        <begin position="125"/>
        <end position="127"/>
    </location>
    <ligand>
        <name>FMN</name>
        <dbReference type="ChEBI" id="CHEBI:58210"/>
    </ligand>
</feature>
<dbReference type="NCBIfam" id="NF003793">
    <property type="entry name" value="PRK05382.1"/>
    <property type="match status" value="1"/>
</dbReference>
<dbReference type="InterPro" id="IPR035904">
    <property type="entry name" value="Chorismate_synth_AroC_sf"/>
</dbReference>
<proteinExistence type="inferred from homology"/>
<comment type="catalytic activity">
    <reaction evidence="11 12">
        <text>5-O-(1-carboxyvinyl)-3-phosphoshikimate = chorismate + phosphate</text>
        <dbReference type="Rhea" id="RHEA:21020"/>
        <dbReference type="ChEBI" id="CHEBI:29748"/>
        <dbReference type="ChEBI" id="CHEBI:43474"/>
        <dbReference type="ChEBI" id="CHEBI:57701"/>
        <dbReference type="EC" id="4.2.3.5"/>
    </reaction>
</comment>
<dbReference type="GO" id="GO:0004107">
    <property type="term" value="F:chorismate synthase activity"/>
    <property type="evidence" value="ECO:0007669"/>
    <property type="project" value="UniProtKB-EC"/>
</dbReference>
<organism evidence="13 14">
    <name type="scientific">Fusibacter tunisiensis</name>
    <dbReference type="NCBI Taxonomy" id="1008308"/>
    <lineage>
        <taxon>Bacteria</taxon>
        <taxon>Bacillati</taxon>
        <taxon>Bacillota</taxon>
        <taxon>Clostridia</taxon>
        <taxon>Eubacteriales</taxon>
        <taxon>Eubacteriales Family XII. Incertae Sedis</taxon>
        <taxon>Fusibacter</taxon>
    </lineage>
</organism>
<feature type="binding site" evidence="11">
    <location>
        <begin position="302"/>
        <end position="306"/>
    </location>
    <ligand>
        <name>FMN</name>
        <dbReference type="ChEBI" id="CHEBI:58210"/>
    </ligand>
</feature>
<keyword evidence="7 11" id="KW-0274">FAD</keyword>
<feature type="binding site" evidence="11">
    <location>
        <position position="47"/>
    </location>
    <ligand>
        <name>NADP(+)</name>
        <dbReference type="ChEBI" id="CHEBI:58349"/>
    </ligand>
</feature>
<reference evidence="13 14" key="1">
    <citation type="submission" date="2021-01" db="EMBL/GenBank/DDBJ databases">
        <title>Genomic Encyclopedia of Type Strains, Phase IV (KMG-IV): sequencing the most valuable type-strain genomes for metagenomic binning, comparative biology and taxonomic classification.</title>
        <authorList>
            <person name="Goeker M."/>
        </authorList>
    </citation>
    <scope>NUCLEOTIDE SEQUENCE [LARGE SCALE GENOMIC DNA]</scope>
    <source>
        <strain evidence="13 14">DSM 24436</strain>
    </source>
</reference>
<evidence type="ECO:0000256" key="9">
    <source>
        <dbReference type="ARBA" id="ARBA00023141"/>
    </source>
</evidence>
<evidence type="ECO:0000256" key="8">
    <source>
        <dbReference type="ARBA" id="ARBA00022857"/>
    </source>
</evidence>
<dbReference type="InterPro" id="IPR020541">
    <property type="entry name" value="Chorismate_synthase_CS"/>
</dbReference>
<protein>
    <recommendedName>
        <fullName evidence="3 11">Chorismate synthase</fullName>
        <shortName evidence="11">CS</shortName>
        <ecNumber evidence="3 11">4.2.3.5</ecNumber>
    </recommendedName>
    <alternativeName>
        <fullName evidence="11">5-enolpyruvylshikimate-3-phosphate phospholyase</fullName>
    </alternativeName>
</protein>
<evidence type="ECO:0000256" key="2">
    <source>
        <dbReference type="ARBA" id="ARBA00008014"/>
    </source>
</evidence>
<comment type="similarity">
    <text evidence="2 11 12">Belongs to the chorismate synthase family.</text>
</comment>
<dbReference type="InterPro" id="IPR000453">
    <property type="entry name" value="Chorismate_synth"/>
</dbReference>
<evidence type="ECO:0000256" key="11">
    <source>
        <dbReference type="HAMAP-Rule" id="MF_00300"/>
    </source>
</evidence>
<evidence type="ECO:0000313" key="13">
    <source>
        <dbReference type="EMBL" id="MBM7562029.1"/>
    </source>
</evidence>
<dbReference type="PIRSF" id="PIRSF001456">
    <property type="entry name" value="Chorismate_synth"/>
    <property type="match status" value="1"/>
</dbReference>
<dbReference type="Gene3D" id="3.60.150.10">
    <property type="entry name" value="Chorismate synthase AroC"/>
    <property type="match status" value="1"/>
</dbReference>
<comment type="caution">
    <text evidence="13">The sequence shown here is derived from an EMBL/GenBank/DDBJ whole genome shotgun (WGS) entry which is preliminary data.</text>
</comment>
<evidence type="ECO:0000256" key="3">
    <source>
        <dbReference type="ARBA" id="ARBA00013036"/>
    </source>
</evidence>
<keyword evidence="10 11" id="KW-0456">Lyase</keyword>
<sequence length="367" mass="39674">MSNTLGKLFRISIFGESHGPAVGCVIDGLPSGKKMDTDRINQRLNQRKATSGGLTTGRIEPDTYQILSGLYKAHTSGTPLTVCFENTNTRSQDYTKFETVFRPSHADYSGHKKYYGFNDPRGGGHFSARLTAPIVFAGALAEQLLDEMGISIWVQIQAVGGISGKSFLNLTEAEVLAIDQSKYQMQESCEASMIKEVQDASAEKDSVGGLVECMITGVPAGFGDPFFNSIESELSKAMFSIPGVKGIEFGSGFDLAHMKGSEANDRFIKDADGEIKTQSNHNGGISGGVSNGMPVVFRCVFKPTASIGKTQETLDFKSGETTELVIEGRHDPAIVMRAPAVVRAMVALVFYDLYLVDRGIYGKTRKC</sequence>
<evidence type="ECO:0000256" key="7">
    <source>
        <dbReference type="ARBA" id="ARBA00022827"/>
    </source>
</evidence>
<keyword evidence="5 11" id="KW-0285">Flavoprotein</keyword>
<dbReference type="NCBIfam" id="TIGR00033">
    <property type="entry name" value="aroC"/>
    <property type="match status" value="1"/>
</dbReference>
<accession>A0ABS2MRI5</accession>
<dbReference type="PROSITE" id="PS00788">
    <property type="entry name" value="CHORISMATE_SYNTHASE_2"/>
    <property type="match status" value="1"/>
</dbReference>
<dbReference type="PANTHER" id="PTHR21085:SF0">
    <property type="entry name" value="CHORISMATE SYNTHASE"/>
    <property type="match status" value="1"/>
</dbReference>
<evidence type="ECO:0000256" key="10">
    <source>
        <dbReference type="ARBA" id="ARBA00023239"/>
    </source>
</evidence>
<dbReference type="CDD" id="cd07304">
    <property type="entry name" value="Chorismate_synthase"/>
    <property type="match status" value="1"/>
</dbReference>
<dbReference type="HAMAP" id="MF_00300">
    <property type="entry name" value="Chorismate_synth"/>
    <property type="match status" value="1"/>
</dbReference>
<keyword evidence="4 11" id="KW-0028">Amino-acid biosynthesis</keyword>
<evidence type="ECO:0000256" key="5">
    <source>
        <dbReference type="ARBA" id="ARBA00022630"/>
    </source>
</evidence>
<dbReference type="RefSeq" id="WP_204664066.1">
    <property type="nucleotide sequence ID" value="NZ_JAFBDT010000011.1"/>
</dbReference>
<evidence type="ECO:0000256" key="1">
    <source>
        <dbReference type="ARBA" id="ARBA00005044"/>
    </source>
</evidence>
<evidence type="ECO:0000256" key="4">
    <source>
        <dbReference type="ARBA" id="ARBA00022605"/>
    </source>
</evidence>
<evidence type="ECO:0000256" key="12">
    <source>
        <dbReference type="RuleBase" id="RU000605"/>
    </source>
</evidence>
<keyword evidence="6 11" id="KW-0288">FMN</keyword>
<dbReference type="EMBL" id="JAFBDT010000011">
    <property type="protein sequence ID" value="MBM7562029.1"/>
    <property type="molecule type" value="Genomic_DNA"/>
</dbReference>
<feature type="binding site" evidence="11">
    <location>
        <position position="287"/>
    </location>
    <ligand>
        <name>FMN</name>
        <dbReference type="ChEBI" id="CHEBI:58210"/>
    </ligand>
</feature>
<comment type="pathway">
    <text evidence="1 11 12">Metabolic intermediate biosynthesis; chorismate biosynthesis; chorismate from D-erythrose 4-phosphate and phosphoenolpyruvate: step 7/7.</text>
</comment>
<dbReference type="SUPFAM" id="SSF103263">
    <property type="entry name" value="Chorismate synthase, AroC"/>
    <property type="match status" value="1"/>
</dbReference>
<comment type="caution">
    <text evidence="11">Lacks conserved residue(s) required for the propagation of feature annotation.</text>
</comment>
<comment type="function">
    <text evidence="11">Catalyzes the anti-1,4-elimination of the C-3 phosphate and the C-6 proR hydrogen from 5-enolpyruvylshikimate-3-phosphate (EPSP) to yield chorismate, which is the branch point compound that serves as the starting substrate for the three terminal pathways of aromatic amino acid biosynthesis. This reaction introduces a second double bond into the aromatic ring system.</text>
</comment>
<evidence type="ECO:0000313" key="14">
    <source>
        <dbReference type="Proteomes" id="UP000767854"/>
    </source>
</evidence>
<gene>
    <name evidence="11" type="primary">aroC</name>
    <name evidence="13" type="ORF">JOC49_001572</name>
</gene>
<keyword evidence="8 11" id="KW-0521">NADP</keyword>
<dbReference type="Proteomes" id="UP000767854">
    <property type="component" value="Unassembled WGS sequence"/>
</dbReference>
<evidence type="ECO:0000256" key="6">
    <source>
        <dbReference type="ARBA" id="ARBA00022643"/>
    </source>
</evidence>
<dbReference type="EC" id="4.2.3.5" evidence="3 11"/>
<keyword evidence="14" id="KW-1185">Reference proteome</keyword>
<comment type="subunit">
    <text evidence="11">Homotetramer.</text>
</comment>
<feature type="binding site" evidence="11">
    <location>
        <position position="329"/>
    </location>
    <ligand>
        <name>FMN</name>
        <dbReference type="ChEBI" id="CHEBI:58210"/>
    </ligand>
</feature>